<dbReference type="Pfam" id="PF00571">
    <property type="entry name" value="CBS"/>
    <property type="match status" value="1"/>
</dbReference>
<protein>
    <recommendedName>
        <fullName evidence="4">CBS domain-containing protein</fullName>
    </recommendedName>
</protein>
<evidence type="ECO:0000313" key="6">
    <source>
        <dbReference type="Proteomes" id="UP000612746"/>
    </source>
</evidence>
<comment type="caution">
    <text evidence="5">The sequence shown here is derived from an EMBL/GenBank/DDBJ whole genome shotgun (WGS) entry which is preliminary data.</text>
</comment>
<dbReference type="Gene3D" id="3.10.580.10">
    <property type="entry name" value="CBS-domain"/>
    <property type="match status" value="2"/>
</dbReference>
<keyword evidence="1" id="KW-0677">Repeat</keyword>
<keyword evidence="6" id="KW-1185">Reference proteome</keyword>
<organism evidence="5 6">
    <name type="scientific">Umbelopsis vinacea</name>
    <dbReference type="NCBI Taxonomy" id="44442"/>
    <lineage>
        <taxon>Eukaryota</taxon>
        <taxon>Fungi</taxon>
        <taxon>Fungi incertae sedis</taxon>
        <taxon>Mucoromycota</taxon>
        <taxon>Mucoromycotina</taxon>
        <taxon>Umbelopsidomycetes</taxon>
        <taxon>Umbelopsidales</taxon>
        <taxon>Umbelopsidaceae</taxon>
        <taxon>Umbelopsis</taxon>
    </lineage>
</organism>
<dbReference type="OrthoDB" id="449052at2759"/>
<dbReference type="SUPFAM" id="SSF54631">
    <property type="entry name" value="CBS-domain pair"/>
    <property type="match status" value="2"/>
</dbReference>
<reference evidence="5" key="1">
    <citation type="submission" date="2020-12" db="EMBL/GenBank/DDBJ databases">
        <title>Metabolic potential, ecology and presence of endohyphal bacteria is reflected in genomic diversity of Mucoromycotina.</title>
        <authorList>
            <person name="Muszewska A."/>
            <person name="Okrasinska A."/>
            <person name="Steczkiewicz K."/>
            <person name="Drgas O."/>
            <person name="Orlowska M."/>
            <person name="Perlinska-Lenart U."/>
            <person name="Aleksandrzak-Piekarczyk T."/>
            <person name="Szatraj K."/>
            <person name="Zielenkiewicz U."/>
            <person name="Pilsyk S."/>
            <person name="Malc E."/>
            <person name="Mieczkowski P."/>
            <person name="Kruszewska J.S."/>
            <person name="Biernat P."/>
            <person name="Pawlowska J."/>
        </authorList>
    </citation>
    <scope>NUCLEOTIDE SEQUENCE</scope>
    <source>
        <strain evidence="5">WA0000051536</strain>
    </source>
</reference>
<keyword evidence="2 3" id="KW-0129">CBS domain</keyword>
<dbReference type="InterPro" id="IPR000644">
    <property type="entry name" value="CBS_dom"/>
</dbReference>
<dbReference type="EMBL" id="JAEPRA010000019">
    <property type="protein sequence ID" value="KAG2173365.1"/>
    <property type="molecule type" value="Genomic_DNA"/>
</dbReference>
<evidence type="ECO:0000259" key="4">
    <source>
        <dbReference type="PROSITE" id="PS51371"/>
    </source>
</evidence>
<sequence length="309" mass="34285">MTAHNIRTFIARKTVDDLVSELKPQSDLVDVASSETLEIVFDTLLANDILSVPVYKENSQPKEYIGFVSALNLLRLIVNNTDLENLKTHPDILQQPVSVAFEDRMEKAEMSVKSTDPLSSIMNRLSRDRFHRVLVTSDHREPIVVSQRDLLRYFHSHNHELGKVLDVSASNITMVAVGDRTVQSINFRHTAWDAFTRIASLNPLSAIAVLDDDDGLVAEISAGDLRGLNGKRIPDLNSPIITFLKGTHGDDGILPLICHKRFTLQQVMAALVLGQGHRIWLCNPDDTVEGVVTLTDVLVALNDDAALLQ</sequence>
<evidence type="ECO:0000256" key="3">
    <source>
        <dbReference type="PROSITE-ProRule" id="PRU00703"/>
    </source>
</evidence>
<dbReference type="Proteomes" id="UP000612746">
    <property type="component" value="Unassembled WGS sequence"/>
</dbReference>
<name>A0A8H7PGP5_9FUNG</name>
<evidence type="ECO:0000256" key="1">
    <source>
        <dbReference type="ARBA" id="ARBA00022737"/>
    </source>
</evidence>
<proteinExistence type="predicted"/>
<gene>
    <name evidence="5" type="ORF">INT44_008717</name>
</gene>
<dbReference type="InterPro" id="IPR046342">
    <property type="entry name" value="CBS_dom_sf"/>
</dbReference>
<accession>A0A8H7PGP5</accession>
<dbReference type="PROSITE" id="PS51371">
    <property type="entry name" value="CBS"/>
    <property type="match status" value="1"/>
</dbReference>
<dbReference type="AlphaFoldDB" id="A0A8H7PGP5"/>
<feature type="domain" description="CBS" evidence="4">
    <location>
        <begin position="22"/>
        <end position="83"/>
    </location>
</feature>
<evidence type="ECO:0000313" key="5">
    <source>
        <dbReference type="EMBL" id="KAG2173365.1"/>
    </source>
</evidence>
<dbReference type="InterPro" id="IPR050511">
    <property type="entry name" value="AMPK_gamma/SDS23_families"/>
</dbReference>
<dbReference type="PANTHER" id="PTHR13780">
    <property type="entry name" value="AMP-ACTIVATED PROTEIN KINASE, GAMMA REGULATORY SUBUNIT"/>
    <property type="match status" value="1"/>
</dbReference>
<evidence type="ECO:0000256" key="2">
    <source>
        <dbReference type="ARBA" id="ARBA00023122"/>
    </source>
</evidence>